<dbReference type="InterPro" id="IPR001633">
    <property type="entry name" value="EAL_dom"/>
</dbReference>
<proteinExistence type="predicted"/>
<dbReference type="Pfam" id="PF00563">
    <property type="entry name" value="EAL"/>
    <property type="match status" value="1"/>
</dbReference>
<dbReference type="CDD" id="cd01949">
    <property type="entry name" value="GGDEF"/>
    <property type="match status" value="1"/>
</dbReference>
<keyword evidence="2" id="KW-0472">Membrane</keyword>
<dbReference type="Pfam" id="PF00990">
    <property type="entry name" value="GGDEF"/>
    <property type="match status" value="1"/>
</dbReference>
<dbReference type="Proteomes" id="UP000076661">
    <property type="component" value="Unassembled WGS sequence"/>
</dbReference>
<dbReference type="InterPro" id="IPR029787">
    <property type="entry name" value="Nucleotide_cyclase"/>
</dbReference>
<sequence>MNQVTQKLLFSSFFLLVGLSFGIQISQLIENLLFAEAGIYGNEALIELFNYFSLGIIGFVMAIVTGGGVIFLARKKQQEIGFGEHGELYYEVFKESLTAQFLVCENGTFYAVSQGMCAHVNMSEEELIEAGMAKLVEEQSFQMFQKWQEDGAEFEQLDLHLSSLSGDLDHFIVSLNHTHLSGVFLGQLINITEQTQIQKQHELLAITLRSVGDGVICADTEGNISFVNPVAEAVLALLDREVVGRPFHEVMPLIDEENKEPICDPMESAMAQMQTVSLTQLACFRNHLGLEFAIEISCSPIFLSSDQIAGAVLVFQDVTESRLMRKKMAHLAHHDALSGLPNRLLLQDRLIQACKRAKRHKHQFAVIFLDLNKFKLINDTYGHDSGDELLKQVAKKLTSTIRACDTVSRIGGDEFVLLIDAMEDRRNVRHVIDKIFAAASGEYDIKTTPVNISFSAGIALYPNDGDNADTLMKCADSAMYRAKKVGHSNYQFYCTMLDKEAEYCLEREKELVNALARGEFFPYFQPIVNAQSHEVEKLEVLARWRHGTNVVAAEQFIETAEEAGIGIQLSMQVFEQAIGAFADLVAHKPSLQLCLNLSVRHLLDGSFPEQIIDLIEHYQLTPSQFELEIAERPLLENADELSDRLVLLGKFGFKLSIDDFGLGQTNPALLKELHFDSIKIDPSFVSEIYGTEQQDDLALVMINIAKSLGVNCIAEGVESELQASTLATHGCNQLQGHFFSTPLALEEIERLLRNN</sequence>
<dbReference type="PROSITE" id="PS50112">
    <property type="entry name" value="PAS"/>
    <property type="match status" value="1"/>
</dbReference>
<dbReference type="PANTHER" id="PTHR44757:SF2">
    <property type="entry name" value="BIOFILM ARCHITECTURE MAINTENANCE PROTEIN MBAA"/>
    <property type="match status" value="1"/>
</dbReference>
<evidence type="ECO:0000259" key="3">
    <source>
        <dbReference type="PROSITE" id="PS50112"/>
    </source>
</evidence>
<feature type="domain" description="PAS" evidence="3">
    <location>
        <begin position="200"/>
        <end position="273"/>
    </location>
</feature>
<dbReference type="FunFam" id="3.30.70.270:FF:000001">
    <property type="entry name" value="Diguanylate cyclase domain protein"/>
    <property type="match status" value="1"/>
</dbReference>
<evidence type="ECO:0000313" key="6">
    <source>
        <dbReference type="EMBL" id="KZN69836.1"/>
    </source>
</evidence>
<dbReference type="SUPFAM" id="SSF55785">
    <property type="entry name" value="PYP-like sensor domain (PAS domain)"/>
    <property type="match status" value="1"/>
</dbReference>
<reference evidence="6 7" key="1">
    <citation type="submission" date="2013-07" db="EMBL/GenBank/DDBJ databases">
        <title>Comparative Genomic and Metabolomic Analysis of Twelve Strains of Pseudoalteromonas luteoviolacea.</title>
        <authorList>
            <person name="Vynne N.G."/>
            <person name="Mansson M."/>
            <person name="Gram L."/>
        </authorList>
    </citation>
    <scope>NUCLEOTIDE SEQUENCE [LARGE SCALE GENOMIC DNA]</scope>
    <source>
        <strain evidence="6 7">S4060-1</strain>
    </source>
</reference>
<evidence type="ECO:0008006" key="8">
    <source>
        <dbReference type="Google" id="ProtNLM"/>
    </source>
</evidence>
<dbReference type="CDD" id="cd00130">
    <property type="entry name" value="PAS"/>
    <property type="match status" value="1"/>
</dbReference>
<gene>
    <name evidence="6" type="ORF">N478_10085</name>
</gene>
<dbReference type="NCBIfam" id="TIGR00254">
    <property type="entry name" value="GGDEF"/>
    <property type="match status" value="1"/>
</dbReference>
<comment type="caution">
    <text evidence="6">The sequence shown here is derived from an EMBL/GenBank/DDBJ whole genome shotgun (WGS) entry which is preliminary data.</text>
</comment>
<dbReference type="PROSITE" id="PS50887">
    <property type="entry name" value="GGDEF"/>
    <property type="match status" value="1"/>
</dbReference>
<dbReference type="InterPro" id="IPR052155">
    <property type="entry name" value="Biofilm_reg_signaling"/>
</dbReference>
<dbReference type="InterPro" id="IPR035965">
    <property type="entry name" value="PAS-like_dom_sf"/>
</dbReference>
<dbReference type="Gene3D" id="3.30.70.270">
    <property type="match status" value="1"/>
</dbReference>
<evidence type="ECO:0000313" key="7">
    <source>
        <dbReference type="Proteomes" id="UP000076661"/>
    </source>
</evidence>
<dbReference type="SUPFAM" id="SSF141868">
    <property type="entry name" value="EAL domain-like"/>
    <property type="match status" value="1"/>
</dbReference>
<keyword evidence="2" id="KW-1133">Transmembrane helix</keyword>
<dbReference type="EMBL" id="AUXX01000003">
    <property type="protein sequence ID" value="KZN69836.1"/>
    <property type="molecule type" value="Genomic_DNA"/>
</dbReference>
<dbReference type="PROSITE" id="PS50883">
    <property type="entry name" value="EAL"/>
    <property type="match status" value="1"/>
</dbReference>
<protein>
    <recommendedName>
        <fullName evidence="8">Diguanylate cyclase</fullName>
    </recommendedName>
</protein>
<dbReference type="SUPFAM" id="SSF55073">
    <property type="entry name" value="Nucleotide cyclase"/>
    <property type="match status" value="1"/>
</dbReference>
<evidence type="ECO:0000256" key="1">
    <source>
        <dbReference type="ARBA" id="ARBA00001946"/>
    </source>
</evidence>
<dbReference type="Gene3D" id="3.20.20.450">
    <property type="entry name" value="EAL domain"/>
    <property type="match status" value="1"/>
</dbReference>
<evidence type="ECO:0000259" key="4">
    <source>
        <dbReference type="PROSITE" id="PS50883"/>
    </source>
</evidence>
<dbReference type="PATRIC" id="fig|1365257.3.peg.395"/>
<dbReference type="SMART" id="SM00052">
    <property type="entry name" value="EAL"/>
    <property type="match status" value="1"/>
</dbReference>
<dbReference type="Pfam" id="PF08448">
    <property type="entry name" value="PAS_4"/>
    <property type="match status" value="1"/>
</dbReference>
<keyword evidence="2" id="KW-0812">Transmembrane</keyword>
<evidence type="ECO:0000259" key="5">
    <source>
        <dbReference type="PROSITE" id="PS50887"/>
    </source>
</evidence>
<accession>A0A162CL23</accession>
<dbReference type="InterPro" id="IPR043128">
    <property type="entry name" value="Rev_trsase/Diguanyl_cyclase"/>
</dbReference>
<dbReference type="GO" id="GO:0003824">
    <property type="term" value="F:catalytic activity"/>
    <property type="evidence" value="ECO:0007669"/>
    <property type="project" value="UniProtKB-ARBA"/>
</dbReference>
<dbReference type="CDD" id="cd01948">
    <property type="entry name" value="EAL"/>
    <property type="match status" value="1"/>
</dbReference>
<dbReference type="InterPro" id="IPR000014">
    <property type="entry name" value="PAS"/>
</dbReference>
<organism evidence="6 7">
    <name type="scientific">Pseudoalteromonas luteoviolacea S4060-1</name>
    <dbReference type="NCBI Taxonomy" id="1365257"/>
    <lineage>
        <taxon>Bacteria</taxon>
        <taxon>Pseudomonadati</taxon>
        <taxon>Pseudomonadota</taxon>
        <taxon>Gammaproteobacteria</taxon>
        <taxon>Alteromonadales</taxon>
        <taxon>Pseudoalteromonadaceae</taxon>
        <taxon>Pseudoalteromonas</taxon>
    </lineage>
</organism>
<dbReference type="AlphaFoldDB" id="A0A162CL23"/>
<name>A0A162CL23_9GAMM</name>
<feature type="transmembrane region" description="Helical" evidence="2">
    <location>
        <begin position="52"/>
        <end position="73"/>
    </location>
</feature>
<dbReference type="RefSeq" id="WP_063379765.1">
    <property type="nucleotide sequence ID" value="NZ_AUXX01000003.1"/>
</dbReference>
<feature type="domain" description="GGDEF" evidence="5">
    <location>
        <begin position="362"/>
        <end position="495"/>
    </location>
</feature>
<evidence type="ECO:0000256" key="2">
    <source>
        <dbReference type="SAM" id="Phobius"/>
    </source>
</evidence>
<dbReference type="Gene3D" id="3.30.450.20">
    <property type="entry name" value="PAS domain"/>
    <property type="match status" value="1"/>
</dbReference>
<dbReference type="InterPro" id="IPR035919">
    <property type="entry name" value="EAL_sf"/>
</dbReference>
<dbReference type="NCBIfam" id="TIGR00229">
    <property type="entry name" value="sensory_box"/>
    <property type="match status" value="1"/>
</dbReference>
<dbReference type="SMART" id="SM00267">
    <property type="entry name" value="GGDEF"/>
    <property type="match status" value="1"/>
</dbReference>
<dbReference type="PANTHER" id="PTHR44757">
    <property type="entry name" value="DIGUANYLATE CYCLASE DGCP"/>
    <property type="match status" value="1"/>
</dbReference>
<feature type="domain" description="EAL" evidence="4">
    <location>
        <begin position="504"/>
        <end position="755"/>
    </location>
</feature>
<dbReference type="InterPro" id="IPR013656">
    <property type="entry name" value="PAS_4"/>
</dbReference>
<dbReference type="SMART" id="SM00091">
    <property type="entry name" value="PAS"/>
    <property type="match status" value="2"/>
</dbReference>
<dbReference type="InterPro" id="IPR000160">
    <property type="entry name" value="GGDEF_dom"/>
</dbReference>
<comment type="cofactor">
    <cofactor evidence="1">
        <name>Mg(2+)</name>
        <dbReference type="ChEBI" id="CHEBI:18420"/>
    </cofactor>
</comment>